<protein>
    <submittedName>
        <fullName evidence="1">Uncharacterized protein</fullName>
    </submittedName>
</protein>
<accession>A0AAD5L5Z5</accession>
<organism evidence="1 2">
    <name type="scientific">Pythium insidiosum</name>
    <name type="common">Pythiosis disease agent</name>
    <dbReference type="NCBI Taxonomy" id="114742"/>
    <lineage>
        <taxon>Eukaryota</taxon>
        <taxon>Sar</taxon>
        <taxon>Stramenopiles</taxon>
        <taxon>Oomycota</taxon>
        <taxon>Peronosporomycetes</taxon>
        <taxon>Pythiales</taxon>
        <taxon>Pythiaceae</taxon>
        <taxon>Pythium</taxon>
    </lineage>
</organism>
<dbReference type="GO" id="GO:0005576">
    <property type="term" value="C:extracellular region"/>
    <property type="evidence" value="ECO:0007669"/>
    <property type="project" value="InterPro"/>
</dbReference>
<dbReference type="EMBL" id="JAKCXM010001734">
    <property type="protein sequence ID" value="KAJ0390703.1"/>
    <property type="molecule type" value="Genomic_DNA"/>
</dbReference>
<sequence length="77" mass="8265">MVCAGAAPGVVLGADTTACQDLIDVFKSDDYKQCVNELKGKWQTPLPFLGGNANPNKDVPEAMCKNDACKKYIGMVR</sequence>
<comment type="caution">
    <text evidence="1">The sequence shown here is derived from an EMBL/GenBank/DDBJ whole genome shotgun (WGS) entry which is preliminary data.</text>
</comment>
<gene>
    <name evidence="1" type="ORF">P43SY_011702</name>
</gene>
<proteinExistence type="predicted"/>
<dbReference type="InterPro" id="IPR036470">
    <property type="entry name" value="Elicitin_sf"/>
</dbReference>
<name>A0AAD5L5Z5_PYTIN</name>
<reference evidence="1" key="1">
    <citation type="submission" date="2021-12" db="EMBL/GenBank/DDBJ databases">
        <title>Prjna785345.</title>
        <authorList>
            <person name="Rujirawat T."/>
            <person name="Krajaejun T."/>
        </authorList>
    </citation>
    <scope>NUCLEOTIDE SEQUENCE</scope>
    <source>
        <strain evidence="1">Pi057C3</strain>
    </source>
</reference>
<dbReference type="SUPFAM" id="SSF48647">
    <property type="entry name" value="Fungal elicitin"/>
    <property type="match status" value="1"/>
</dbReference>
<evidence type="ECO:0000313" key="1">
    <source>
        <dbReference type="EMBL" id="KAJ0390703.1"/>
    </source>
</evidence>
<keyword evidence="2" id="KW-1185">Reference proteome</keyword>
<dbReference type="AlphaFoldDB" id="A0AAD5L5Z5"/>
<dbReference type="Proteomes" id="UP001209570">
    <property type="component" value="Unassembled WGS sequence"/>
</dbReference>
<dbReference type="Gene3D" id="1.10.239.10">
    <property type="entry name" value="Elicitin domain"/>
    <property type="match status" value="1"/>
</dbReference>
<evidence type="ECO:0000313" key="2">
    <source>
        <dbReference type="Proteomes" id="UP001209570"/>
    </source>
</evidence>